<feature type="domain" description="Integrase catalytic" evidence="2">
    <location>
        <begin position="585"/>
        <end position="682"/>
    </location>
</feature>
<evidence type="ECO:0000256" key="1">
    <source>
        <dbReference type="SAM" id="Coils"/>
    </source>
</evidence>
<dbReference type="SUPFAM" id="SSF53098">
    <property type="entry name" value="Ribonuclease H-like"/>
    <property type="match status" value="1"/>
</dbReference>
<evidence type="ECO:0000313" key="4">
    <source>
        <dbReference type="Proteomes" id="UP001151760"/>
    </source>
</evidence>
<gene>
    <name evidence="3" type="ORF">Tco_1122388</name>
</gene>
<reference evidence="3" key="2">
    <citation type="submission" date="2022-01" db="EMBL/GenBank/DDBJ databases">
        <authorList>
            <person name="Yamashiro T."/>
            <person name="Shiraishi A."/>
            <person name="Satake H."/>
            <person name="Nakayama K."/>
        </authorList>
    </citation>
    <scope>NUCLEOTIDE SEQUENCE</scope>
</reference>
<dbReference type="PANTHER" id="PTHR42648">
    <property type="entry name" value="TRANSPOSASE, PUTATIVE-RELATED"/>
    <property type="match status" value="1"/>
</dbReference>
<protein>
    <submittedName>
        <fullName evidence="3">Ribonuclease H-like domain-containing protein</fullName>
    </submittedName>
</protein>
<keyword evidence="1" id="KW-0175">Coiled coil</keyword>
<dbReference type="PANTHER" id="PTHR42648:SF32">
    <property type="entry name" value="RIBONUCLEASE H-LIKE DOMAIN, GAG-PRE-INTEGRASE DOMAIN PROTEIN-RELATED"/>
    <property type="match status" value="1"/>
</dbReference>
<evidence type="ECO:0000313" key="3">
    <source>
        <dbReference type="EMBL" id="GJU05958.1"/>
    </source>
</evidence>
<reference evidence="3" key="1">
    <citation type="journal article" date="2022" name="Int. J. Mol. Sci.">
        <title>Draft Genome of Tanacetum Coccineum: Genomic Comparison of Closely Related Tanacetum-Family Plants.</title>
        <authorList>
            <person name="Yamashiro T."/>
            <person name="Shiraishi A."/>
            <person name="Nakayama K."/>
            <person name="Satake H."/>
        </authorList>
    </citation>
    <scope>NUCLEOTIDE SEQUENCE</scope>
</reference>
<dbReference type="InterPro" id="IPR039537">
    <property type="entry name" value="Retrotran_Ty1/copia-like"/>
</dbReference>
<keyword evidence="4" id="KW-1185">Reference proteome</keyword>
<dbReference type="PROSITE" id="PS50994">
    <property type="entry name" value="INTEGRASE"/>
    <property type="match status" value="1"/>
</dbReference>
<name>A0ABQ5J3E6_9ASTR</name>
<feature type="coiled-coil region" evidence="1">
    <location>
        <begin position="208"/>
        <end position="242"/>
    </location>
</feature>
<accession>A0ABQ5J3E6</accession>
<dbReference type="InterPro" id="IPR025724">
    <property type="entry name" value="GAG-pre-integrase_dom"/>
</dbReference>
<proteinExistence type="predicted"/>
<dbReference type="EMBL" id="BQNB010021393">
    <property type="protein sequence ID" value="GJU05958.1"/>
    <property type="molecule type" value="Genomic_DNA"/>
</dbReference>
<dbReference type="Gene3D" id="3.30.420.10">
    <property type="entry name" value="Ribonuclease H-like superfamily/Ribonuclease H"/>
    <property type="match status" value="1"/>
</dbReference>
<sequence length="756" mass="85678">MFGGARCFNAMDRSRLMKICRFVEEPLDICGTRCKEAKAKRIAHIQSSLELIGRAEYTWERRRPIPKNIRIFSPNPLPFVKCRNLSLEDKAHLTGKDCNQQMRPRYPSREPVERISAIVRLSAILVLLLRDKNKVCLLCEVILKQIPAFDFFCASLETISAIEDTWEREEVWEDIQVVLVFGRKIAFGEVGRLVPLKLYNFKSILPRLEEALKEKYDLKLKLEKFEESSNNLTKLIDSAKDKTGLGYDSQMNKSEVVHSVFNSRESDVDDSPVNDRFKTGEGFHAVPPPYTGNYMPSRPDLSFVGLDDSVYKTKVSETETSISKTSKDIVEKPKTVRPSAPIIEEWDTDSDNDSVFRPKSDQTKPKFTKINFQIAVATKSGQVPVNAAKQSSPRAATSINSSLMLGSPKRKLNSLILSGTIIKEMMVDLLHLCEAPKGCKIHQEKKNSVLFTETECLVLSPDFKLLDESQVLLKVPRQNNMYSFDLKNVVPSGGLTCLFAKATIDESNLWHRRLGHINFKTMNKLVRGNLVRGLPSKLFENDHTCVACQKGKQHKASCKTKLDETSRILKTFITGIENQINHKVKIIRCDNGTEFKNNDMNQFCGMKGIKKEFSVARTPQQNGVAERKNRKLIKAARTMLTDSLLPTTFWGEAVSTACYVQNRVLVIKPHNKTPYELLHGRPPSISFMRPFGCPMTILNTLDPLGKFDRKADEGFFIRYSINSKGLGVCKFDAQEVPDKFYGGAYFLLKVLSHPDR</sequence>
<evidence type="ECO:0000259" key="2">
    <source>
        <dbReference type="PROSITE" id="PS50994"/>
    </source>
</evidence>
<comment type="caution">
    <text evidence="3">The sequence shown here is derived from an EMBL/GenBank/DDBJ whole genome shotgun (WGS) entry which is preliminary data.</text>
</comment>
<organism evidence="3 4">
    <name type="scientific">Tanacetum coccineum</name>
    <dbReference type="NCBI Taxonomy" id="301880"/>
    <lineage>
        <taxon>Eukaryota</taxon>
        <taxon>Viridiplantae</taxon>
        <taxon>Streptophyta</taxon>
        <taxon>Embryophyta</taxon>
        <taxon>Tracheophyta</taxon>
        <taxon>Spermatophyta</taxon>
        <taxon>Magnoliopsida</taxon>
        <taxon>eudicotyledons</taxon>
        <taxon>Gunneridae</taxon>
        <taxon>Pentapetalae</taxon>
        <taxon>asterids</taxon>
        <taxon>campanulids</taxon>
        <taxon>Asterales</taxon>
        <taxon>Asteraceae</taxon>
        <taxon>Asteroideae</taxon>
        <taxon>Anthemideae</taxon>
        <taxon>Anthemidinae</taxon>
        <taxon>Tanacetum</taxon>
    </lineage>
</organism>
<dbReference type="InterPro" id="IPR012337">
    <property type="entry name" value="RNaseH-like_sf"/>
</dbReference>
<dbReference type="Pfam" id="PF13976">
    <property type="entry name" value="gag_pre-integrs"/>
    <property type="match status" value="1"/>
</dbReference>
<dbReference type="InterPro" id="IPR036397">
    <property type="entry name" value="RNaseH_sf"/>
</dbReference>
<dbReference type="InterPro" id="IPR001584">
    <property type="entry name" value="Integrase_cat-core"/>
</dbReference>
<dbReference type="Proteomes" id="UP001151760">
    <property type="component" value="Unassembled WGS sequence"/>
</dbReference>